<dbReference type="InterPro" id="IPR028939">
    <property type="entry name" value="P5C_Rdtase_cat_N"/>
</dbReference>
<proteinExistence type="predicted"/>
<evidence type="ECO:0000259" key="2">
    <source>
        <dbReference type="Pfam" id="PF03807"/>
    </source>
</evidence>
<name>A0ABW7R163_9ACTN</name>
<evidence type="ECO:0000256" key="1">
    <source>
        <dbReference type="ARBA" id="ARBA00023002"/>
    </source>
</evidence>
<keyword evidence="1" id="KW-0560">Oxidoreductase</keyword>
<evidence type="ECO:0000313" key="4">
    <source>
        <dbReference type="Proteomes" id="UP001610818"/>
    </source>
</evidence>
<accession>A0ABW7R163</accession>
<dbReference type="InterPro" id="IPR036291">
    <property type="entry name" value="NAD(P)-bd_dom_sf"/>
</dbReference>
<dbReference type="PANTHER" id="PTHR14239">
    <property type="entry name" value="DUDULIN-RELATED"/>
    <property type="match status" value="1"/>
</dbReference>
<feature type="domain" description="Pyrroline-5-carboxylate reductase catalytic N-terminal" evidence="2">
    <location>
        <begin position="50"/>
        <end position="139"/>
    </location>
</feature>
<dbReference type="Pfam" id="PF03807">
    <property type="entry name" value="F420_oxidored"/>
    <property type="match status" value="1"/>
</dbReference>
<protein>
    <submittedName>
        <fullName evidence="3">NADPH-dependent F420 reductase</fullName>
    </submittedName>
</protein>
<comment type="caution">
    <text evidence="3">The sequence shown here is derived from an EMBL/GenBank/DDBJ whole genome shotgun (WGS) entry which is preliminary data.</text>
</comment>
<dbReference type="EMBL" id="JBIRGQ010000007">
    <property type="protein sequence ID" value="MFH8550414.1"/>
    <property type="molecule type" value="Genomic_DNA"/>
</dbReference>
<gene>
    <name evidence="3" type="ORF">ACH4F9_35950</name>
</gene>
<reference evidence="3 4" key="1">
    <citation type="submission" date="2024-10" db="EMBL/GenBank/DDBJ databases">
        <title>The Natural Products Discovery Center: Release of the First 8490 Sequenced Strains for Exploring Actinobacteria Biosynthetic Diversity.</title>
        <authorList>
            <person name="Kalkreuter E."/>
            <person name="Kautsar S.A."/>
            <person name="Yang D."/>
            <person name="Bader C.D."/>
            <person name="Teijaro C.N."/>
            <person name="Fluegel L."/>
            <person name="Davis C.M."/>
            <person name="Simpson J.R."/>
            <person name="Lauterbach L."/>
            <person name="Steele A.D."/>
            <person name="Gui C."/>
            <person name="Meng S."/>
            <person name="Li G."/>
            <person name="Viehrig K."/>
            <person name="Ye F."/>
            <person name="Su P."/>
            <person name="Kiefer A.F."/>
            <person name="Nichols A."/>
            <person name="Cepeda A.J."/>
            <person name="Yan W."/>
            <person name="Fan B."/>
            <person name="Jiang Y."/>
            <person name="Adhikari A."/>
            <person name="Zheng C.-J."/>
            <person name="Schuster L."/>
            <person name="Cowan T.M."/>
            <person name="Smanski M.J."/>
            <person name="Chevrette M.G."/>
            <person name="De Carvalho L.P.S."/>
            <person name="Shen B."/>
        </authorList>
    </citation>
    <scope>NUCLEOTIDE SEQUENCE [LARGE SCALE GENOMIC DNA]</scope>
    <source>
        <strain evidence="3 4">NPDC017990</strain>
    </source>
</reference>
<dbReference type="RefSeq" id="WP_397716834.1">
    <property type="nucleotide sequence ID" value="NZ_JBIRGN010000007.1"/>
</dbReference>
<evidence type="ECO:0000313" key="3">
    <source>
        <dbReference type="EMBL" id="MFH8550414.1"/>
    </source>
</evidence>
<dbReference type="SUPFAM" id="SSF51735">
    <property type="entry name" value="NAD(P)-binding Rossmann-fold domains"/>
    <property type="match status" value="1"/>
</dbReference>
<dbReference type="Gene3D" id="3.40.50.720">
    <property type="entry name" value="NAD(P)-binding Rossmann-like Domain"/>
    <property type="match status" value="1"/>
</dbReference>
<dbReference type="InterPro" id="IPR051267">
    <property type="entry name" value="STEAP_metalloreductase"/>
</dbReference>
<sequence>MNRRLQKILVPQVRSVARLGLVKYVHGTSASTTSARFPPNGGLHSVDHMRIGLLGTGNVARALATGWQVAGHDVVLGSRSPKERGGAEELRGFGVATLAEAAAHGDVLVNATPGTASMDVLREIGAAALAGKVLVDVGVGFTAGAGGGMELSHPNYSLSEEIQAAYPDVFVVKTLATVDSVVMKDPGSLEEEATIFLSGDDAAAKGTVRRLLGDLGWAHASQLDLGGIGTARGQEHFALLFMGVAEAIGSYGFGIKVVRPRAA</sequence>
<keyword evidence="4" id="KW-1185">Reference proteome</keyword>
<organism evidence="3 4">
    <name type="scientific">Streptomyces longisporoflavus</name>
    <dbReference type="NCBI Taxonomy" id="28044"/>
    <lineage>
        <taxon>Bacteria</taxon>
        <taxon>Bacillati</taxon>
        <taxon>Actinomycetota</taxon>
        <taxon>Actinomycetes</taxon>
        <taxon>Kitasatosporales</taxon>
        <taxon>Streptomycetaceae</taxon>
        <taxon>Streptomyces</taxon>
    </lineage>
</organism>
<dbReference type="Proteomes" id="UP001610818">
    <property type="component" value="Unassembled WGS sequence"/>
</dbReference>
<dbReference type="PANTHER" id="PTHR14239:SF10">
    <property type="entry name" value="REDUCTASE"/>
    <property type="match status" value="1"/>
</dbReference>